<dbReference type="EMBL" id="MCGN01000011">
    <property type="protein sequence ID" value="ORY91006.1"/>
    <property type="molecule type" value="Genomic_DNA"/>
</dbReference>
<keyword evidence="8 9" id="KW-0472">Membrane</keyword>
<feature type="transmembrane region" description="Helical" evidence="11">
    <location>
        <begin position="49"/>
        <end position="68"/>
    </location>
</feature>
<evidence type="ECO:0000256" key="3">
    <source>
        <dbReference type="ARBA" id="ARBA00022448"/>
    </source>
</evidence>
<reference evidence="12 13" key="1">
    <citation type="submission" date="2016-07" db="EMBL/GenBank/DDBJ databases">
        <title>Pervasive Adenine N6-methylation of Active Genes in Fungi.</title>
        <authorList>
            <consortium name="DOE Joint Genome Institute"/>
            <person name="Mondo S.J."/>
            <person name="Dannebaum R.O."/>
            <person name="Kuo R.C."/>
            <person name="Labutti K."/>
            <person name="Haridas S."/>
            <person name="Kuo A."/>
            <person name="Salamov A."/>
            <person name="Ahrendt S.R."/>
            <person name="Lipzen A."/>
            <person name="Sullivan W."/>
            <person name="Andreopoulos W.B."/>
            <person name="Clum A."/>
            <person name="Lindquist E."/>
            <person name="Daum C."/>
            <person name="Ramamoorthy G.K."/>
            <person name="Gryganskyi A."/>
            <person name="Culley D."/>
            <person name="Magnuson J.K."/>
            <person name="James T.Y."/>
            <person name="O'Malley M.A."/>
            <person name="Stajich J.E."/>
            <person name="Spatafora J.W."/>
            <person name="Visel A."/>
            <person name="Grigoriev I.V."/>
        </authorList>
    </citation>
    <scope>NUCLEOTIDE SEQUENCE [LARGE SCALE GENOMIC DNA]</scope>
    <source>
        <strain evidence="12 13">NRRL 2496</strain>
    </source>
</reference>
<dbReference type="PROSITE" id="PS50920">
    <property type="entry name" value="SOLCAR"/>
    <property type="match status" value="2"/>
</dbReference>
<dbReference type="InterPro" id="IPR050567">
    <property type="entry name" value="Mitochondrial_Carrier"/>
</dbReference>
<evidence type="ECO:0000256" key="2">
    <source>
        <dbReference type="ARBA" id="ARBA00006375"/>
    </source>
</evidence>
<dbReference type="SUPFAM" id="SSF103506">
    <property type="entry name" value="Mitochondrial carrier"/>
    <property type="match status" value="1"/>
</dbReference>
<dbReference type="PANTHER" id="PTHR45624">
    <property type="entry name" value="MITOCHONDRIAL BASIC AMINO ACIDS TRANSPORTER-RELATED"/>
    <property type="match status" value="1"/>
</dbReference>
<keyword evidence="3 10" id="KW-0813">Transport</keyword>
<evidence type="ECO:0000256" key="11">
    <source>
        <dbReference type="SAM" id="Phobius"/>
    </source>
</evidence>
<evidence type="ECO:0000256" key="10">
    <source>
        <dbReference type="RuleBase" id="RU000488"/>
    </source>
</evidence>
<dbReference type="InterPro" id="IPR023395">
    <property type="entry name" value="MCP_dom_sf"/>
</dbReference>
<name>A0A1X2H0Q6_SYNRA</name>
<accession>A0A1X2H0Q6</accession>
<keyword evidence="13" id="KW-1185">Reference proteome</keyword>
<feature type="repeat" description="Solcar" evidence="9">
    <location>
        <begin position="168"/>
        <end position="253"/>
    </location>
</feature>
<evidence type="ECO:0000256" key="5">
    <source>
        <dbReference type="ARBA" id="ARBA00022737"/>
    </source>
</evidence>
<dbReference type="PANTHER" id="PTHR45624:SF10">
    <property type="entry name" value="SLC (SOLUTE CARRIER) HOMOLOG"/>
    <property type="match status" value="1"/>
</dbReference>
<comment type="caution">
    <text evidence="12">The sequence shown here is derived from an EMBL/GenBank/DDBJ whole genome shotgun (WGS) entry which is preliminary data.</text>
</comment>
<dbReference type="InParanoid" id="A0A1X2H0Q6"/>
<gene>
    <name evidence="12" type="ORF">BCR43DRAFT_446594</name>
</gene>
<protein>
    <submittedName>
        <fullName evidence="12">Mitochondrial carrier domain-containing protein</fullName>
    </submittedName>
</protein>
<dbReference type="Gene3D" id="1.50.40.10">
    <property type="entry name" value="Mitochondrial carrier domain"/>
    <property type="match status" value="1"/>
</dbReference>
<evidence type="ECO:0000256" key="7">
    <source>
        <dbReference type="ARBA" id="ARBA00023128"/>
    </source>
</evidence>
<evidence type="ECO:0000256" key="6">
    <source>
        <dbReference type="ARBA" id="ARBA00022989"/>
    </source>
</evidence>
<keyword evidence="6 11" id="KW-1133">Transmembrane helix</keyword>
<keyword evidence="7" id="KW-0496">Mitochondrion</keyword>
<dbReference type="Proteomes" id="UP000242180">
    <property type="component" value="Unassembled WGS sequence"/>
</dbReference>
<comment type="similarity">
    <text evidence="2 10">Belongs to the mitochondrial carrier (TC 2.A.29) family.</text>
</comment>
<keyword evidence="4 9" id="KW-0812">Transmembrane</keyword>
<evidence type="ECO:0000256" key="4">
    <source>
        <dbReference type="ARBA" id="ARBA00022692"/>
    </source>
</evidence>
<evidence type="ECO:0000256" key="1">
    <source>
        <dbReference type="ARBA" id="ARBA00004225"/>
    </source>
</evidence>
<dbReference type="OrthoDB" id="14252at2759"/>
<dbReference type="Pfam" id="PF00153">
    <property type="entry name" value="Mito_carr"/>
    <property type="match status" value="3"/>
</dbReference>
<organism evidence="12 13">
    <name type="scientific">Syncephalastrum racemosum</name>
    <name type="common">Filamentous fungus</name>
    <dbReference type="NCBI Taxonomy" id="13706"/>
    <lineage>
        <taxon>Eukaryota</taxon>
        <taxon>Fungi</taxon>
        <taxon>Fungi incertae sedis</taxon>
        <taxon>Mucoromycota</taxon>
        <taxon>Mucoromycotina</taxon>
        <taxon>Mucoromycetes</taxon>
        <taxon>Mucorales</taxon>
        <taxon>Syncephalastraceae</taxon>
        <taxon>Syncephalastrum</taxon>
    </lineage>
</organism>
<comment type="subcellular location">
    <subcellularLocation>
        <location evidence="1">Mitochondrion membrane</location>
        <topology evidence="1">Multi-pass membrane protein</topology>
    </subcellularLocation>
</comment>
<dbReference type="InterPro" id="IPR018108">
    <property type="entry name" value="MCP_transmembrane"/>
</dbReference>
<dbReference type="GO" id="GO:0031966">
    <property type="term" value="C:mitochondrial membrane"/>
    <property type="evidence" value="ECO:0007669"/>
    <property type="project" value="UniProtKB-SubCell"/>
</dbReference>
<evidence type="ECO:0000256" key="8">
    <source>
        <dbReference type="ARBA" id="ARBA00023136"/>
    </source>
</evidence>
<evidence type="ECO:0000313" key="13">
    <source>
        <dbReference type="Proteomes" id="UP000242180"/>
    </source>
</evidence>
<proteinExistence type="inferred from homology"/>
<feature type="transmembrane region" description="Helical" evidence="11">
    <location>
        <begin position="88"/>
        <end position="110"/>
    </location>
</feature>
<dbReference type="GO" id="GO:0022857">
    <property type="term" value="F:transmembrane transporter activity"/>
    <property type="evidence" value="ECO:0007669"/>
    <property type="project" value="TreeGrafter"/>
</dbReference>
<evidence type="ECO:0000256" key="9">
    <source>
        <dbReference type="PROSITE-ProRule" id="PRU00282"/>
    </source>
</evidence>
<dbReference type="OMA" id="CAGMSFW"/>
<dbReference type="AlphaFoldDB" id="A0A1X2H0Q6"/>
<feature type="repeat" description="Solcar" evidence="9">
    <location>
        <begin position="84"/>
        <end position="167"/>
    </location>
</feature>
<keyword evidence="5" id="KW-0677">Repeat</keyword>
<evidence type="ECO:0000313" key="12">
    <source>
        <dbReference type="EMBL" id="ORY91006.1"/>
    </source>
</evidence>
<sequence length="267" mass="29466">MADDIRSVGLAGLAVGHPFVKVRLQGRDTRYKGTFNCLITTLRNEKIYGLYKGMAGVAVVNALVFGSFNWILQLQDPSLAPQAQPLRHIFVAGLGAGIITSLVTCPMELVKVQLQQNNLYKGPIDCLRHMIRTRRCFTGLAPTVMRELSFGPYFVAYEVVTRSFMSDTSGLGVIFAGGVAGIAAWCSTYPADVIKTRIQTEPSQYRHGMMAAFKECYRKEGPSVFVRGLTPTLLRAFPSNAATFFAYTWTMDLLSRNYEEAKVAAVL</sequence>